<dbReference type="InterPro" id="IPR008521">
    <property type="entry name" value="Mg_trans_NIPA"/>
</dbReference>
<evidence type="ECO:0000313" key="7">
    <source>
        <dbReference type="EMBL" id="KAK5082891.1"/>
    </source>
</evidence>
<feature type="region of interest" description="Disordered" evidence="5">
    <location>
        <begin position="94"/>
        <end position="138"/>
    </location>
</feature>
<feature type="region of interest" description="Disordered" evidence="5">
    <location>
        <begin position="601"/>
        <end position="669"/>
    </location>
</feature>
<feature type="compositionally biased region" description="Low complexity" evidence="5">
    <location>
        <begin position="497"/>
        <end position="512"/>
    </location>
</feature>
<dbReference type="GO" id="GO:0015095">
    <property type="term" value="F:magnesium ion transmembrane transporter activity"/>
    <property type="evidence" value="ECO:0007669"/>
    <property type="project" value="InterPro"/>
</dbReference>
<keyword evidence="2 6" id="KW-0812">Transmembrane</keyword>
<keyword evidence="8" id="KW-1185">Reference proteome</keyword>
<feature type="transmembrane region" description="Helical" evidence="6">
    <location>
        <begin position="364"/>
        <end position="382"/>
    </location>
</feature>
<feature type="region of interest" description="Disordered" evidence="5">
    <location>
        <begin position="410"/>
        <end position="430"/>
    </location>
</feature>
<feature type="transmembrane region" description="Helical" evidence="6">
    <location>
        <begin position="269"/>
        <end position="290"/>
    </location>
</feature>
<proteinExistence type="predicted"/>
<feature type="compositionally biased region" description="Polar residues" evidence="5">
    <location>
        <begin position="513"/>
        <end position="535"/>
    </location>
</feature>
<keyword evidence="3 6" id="KW-1133">Transmembrane helix</keyword>
<dbReference type="Proteomes" id="UP001309876">
    <property type="component" value="Unassembled WGS sequence"/>
</dbReference>
<evidence type="ECO:0000256" key="3">
    <source>
        <dbReference type="ARBA" id="ARBA00022989"/>
    </source>
</evidence>
<feature type="transmembrane region" description="Helical" evidence="6">
    <location>
        <begin position="239"/>
        <end position="257"/>
    </location>
</feature>
<feature type="transmembrane region" description="Helical" evidence="6">
    <location>
        <begin position="146"/>
        <end position="166"/>
    </location>
</feature>
<feature type="transmembrane region" description="Helical" evidence="6">
    <location>
        <begin position="302"/>
        <end position="321"/>
    </location>
</feature>
<feature type="region of interest" description="Disordered" evidence="5">
    <location>
        <begin position="690"/>
        <end position="716"/>
    </location>
</feature>
<accession>A0AAN7SVS6</accession>
<feature type="compositionally biased region" description="Polar residues" evidence="5">
    <location>
        <begin position="645"/>
        <end position="659"/>
    </location>
</feature>
<protein>
    <submittedName>
        <fullName evidence="7">Uncharacterized protein</fullName>
    </submittedName>
</protein>
<gene>
    <name evidence="7" type="ORF">LTR05_006772</name>
</gene>
<reference evidence="7 8" key="1">
    <citation type="submission" date="2023-08" db="EMBL/GenBank/DDBJ databases">
        <title>Black Yeasts Isolated from many extreme environments.</title>
        <authorList>
            <person name="Coleine C."/>
            <person name="Stajich J.E."/>
            <person name="Selbmann L."/>
        </authorList>
    </citation>
    <scope>NUCLEOTIDE SEQUENCE [LARGE SCALE GENOMIC DNA]</scope>
    <source>
        <strain evidence="7 8">CCFEE 5910</strain>
    </source>
</reference>
<comment type="caution">
    <text evidence="7">The sequence shown here is derived from an EMBL/GenBank/DDBJ whole genome shotgun (WGS) entry which is preliminary data.</text>
</comment>
<dbReference type="GO" id="GO:0016020">
    <property type="term" value="C:membrane"/>
    <property type="evidence" value="ECO:0007669"/>
    <property type="project" value="UniProtKB-SubCell"/>
</dbReference>
<evidence type="ECO:0000256" key="6">
    <source>
        <dbReference type="SAM" id="Phobius"/>
    </source>
</evidence>
<dbReference type="InterPro" id="IPR037185">
    <property type="entry name" value="EmrE-like"/>
</dbReference>
<comment type="subcellular location">
    <subcellularLocation>
        <location evidence="1">Endoplasmic reticulum membrane</location>
        <topology evidence="1">Multi-pass membrane protein</topology>
    </subcellularLocation>
</comment>
<organism evidence="7 8">
    <name type="scientific">Lithohypha guttulata</name>
    <dbReference type="NCBI Taxonomy" id="1690604"/>
    <lineage>
        <taxon>Eukaryota</taxon>
        <taxon>Fungi</taxon>
        <taxon>Dikarya</taxon>
        <taxon>Ascomycota</taxon>
        <taxon>Pezizomycotina</taxon>
        <taxon>Eurotiomycetes</taxon>
        <taxon>Chaetothyriomycetidae</taxon>
        <taxon>Chaetothyriales</taxon>
        <taxon>Trichomeriaceae</taxon>
        <taxon>Lithohypha</taxon>
    </lineage>
</organism>
<dbReference type="EMBL" id="JAVRRJ010000007">
    <property type="protein sequence ID" value="KAK5082891.1"/>
    <property type="molecule type" value="Genomic_DNA"/>
</dbReference>
<feature type="compositionally biased region" description="Basic and acidic residues" evidence="5">
    <location>
        <begin position="410"/>
        <end position="427"/>
    </location>
</feature>
<name>A0AAN7SVS6_9EURO</name>
<evidence type="ECO:0000313" key="8">
    <source>
        <dbReference type="Proteomes" id="UP001309876"/>
    </source>
</evidence>
<sequence length="716" mass="78276">MPAPYLPIDSYAGLPEHQWSSLVGIITAIVGNAIIAFGLNTQRYAHIRIDRELRDKQDPKAKTARKQLPKKLRQYGTLIQQEEAAEERQRINEAATVPTELNGAPEEADGHFDNGKKHAAQEEDGEDENEGEDSQPQRKSYLRSPWWWLGIALMTVGETGNFLAYGFAPASIVSPLGVVALILNCLIAPLMLKERFRQRDFWGVVVAIGGAVTVVLSAKTNEKKLGPGGLLADIKRWEFLVYVAITVVLIIALMIASPRYGERTLSVDLGLVGLFGGYTALSTKGVASLLSTSLYRAFQYPIFYILVLVLVASAVLQIRYLNRALQNFNSTQVIPTQFVLFTLSVIIGSAVLYRDFERTDIDHVLKFVFGCLLTFGGVYLITSGREQEDEEENEEVTQHDVERIRLLDDEAAHAPEPDNKQEARNLKLDTNIHVPETPLLALSRTSSAVPSIAVTPAATSTEDINKNPFISSTDDLSRMQAQPDTGDRPQTPVHQITRSTSSQTPFFTPSTTKLQTPSQRLGRTISSPAQPQTPTRRGPSPPKPHLEASYSVSTLKRASISLVPGPILQPLSSSLAGIVADRILRGEGTDSPVRSPLRRFRSNRESARLRHPAAGSSDADLEAGIPNAFASENAAQRVHDARRAQVSTDSGESPTLMRTTTREESGSFVDSIKGTKGRLRSMSETLTNFMSKARRSSKDDGWNGGGGSAIGTEGNN</sequence>
<dbReference type="Pfam" id="PF05653">
    <property type="entry name" value="Mg_trans_NIPA"/>
    <property type="match status" value="1"/>
</dbReference>
<keyword evidence="4 6" id="KW-0472">Membrane</keyword>
<feature type="transmembrane region" description="Helical" evidence="6">
    <location>
        <begin position="201"/>
        <end position="219"/>
    </location>
</feature>
<feature type="compositionally biased region" description="Basic and acidic residues" evidence="5">
    <location>
        <begin position="108"/>
        <end position="121"/>
    </location>
</feature>
<evidence type="ECO:0000256" key="4">
    <source>
        <dbReference type="ARBA" id="ARBA00023136"/>
    </source>
</evidence>
<feature type="transmembrane region" description="Helical" evidence="6">
    <location>
        <begin position="333"/>
        <end position="352"/>
    </location>
</feature>
<evidence type="ECO:0000256" key="2">
    <source>
        <dbReference type="ARBA" id="ARBA00022692"/>
    </source>
</evidence>
<dbReference type="AlphaFoldDB" id="A0AAN7SVS6"/>
<feature type="transmembrane region" description="Helical" evidence="6">
    <location>
        <begin position="20"/>
        <end position="39"/>
    </location>
</feature>
<dbReference type="SUPFAM" id="SSF103481">
    <property type="entry name" value="Multidrug resistance efflux transporter EmrE"/>
    <property type="match status" value="1"/>
</dbReference>
<feature type="compositionally biased region" description="Acidic residues" evidence="5">
    <location>
        <begin position="122"/>
        <end position="133"/>
    </location>
</feature>
<feature type="compositionally biased region" description="Polar residues" evidence="5">
    <location>
        <begin position="459"/>
        <end position="483"/>
    </location>
</feature>
<evidence type="ECO:0000256" key="5">
    <source>
        <dbReference type="SAM" id="MobiDB-lite"/>
    </source>
</evidence>
<dbReference type="PANTHER" id="PTHR12570">
    <property type="match status" value="1"/>
</dbReference>
<dbReference type="PANTHER" id="PTHR12570:SF65">
    <property type="entry name" value="MAGNESIUM TRANSPORTER NIPA9-RELATED"/>
    <property type="match status" value="1"/>
</dbReference>
<feature type="region of interest" description="Disordered" evidence="5">
    <location>
        <begin position="459"/>
        <end position="550"/>
    </location>
</feature>
<evidence type="ECO:0000256" key="1">
    <source>
        <dbReference type="ARBA" id="ARBA00004477"/>
    </source>
</evidence>